<dbReference type="InterPro" id="IPR050312">
    <property type="entry name" value="IolE/XylAMocC-like"/>
</dbReference>
<proteinExistence type="predicted"/>
<dbReference type="PANTHER" id="PTHR12110">
    <property type="entry name" value="HYDROXYPYRUVATE ISOMERASE"/>
    <property type="match status" value="1"/>
</dbReference>
<protein>
    <recommendedName>
        <fullName evidence="1">Xylose isomerase-like TIM barrel domain-containing protein</fullName>
    </recommendedName>
</protein>
<dbReference type="EMBL" id="LAZR01000003">
    <property type="protein sequence ID" value="KKO11206.1"/>
    <property type="molecule type" value="Genomic_DNA"/>
</dbReference>
<reference evidence="2" key="1">
    <citation type="journal article" date="2015" name="Nature">
        <title>Complex archaea that bridge the gap between prokaryotes and eukaryotes.</title>
        <authorList>
            <person name="Spang A."/>
            <person name="Saw J.H."/>
            <person name="Jorgensen S.L."/>
            <person name="Zaremba-Niedzwiedzka K."/>
            <person name="Martijn J."/>
            <person name="Lind A.E."/>
            <person name="van Eijk R."/>
            <person name="Schleper C."/>
            <person name="Guy L."/>
            <person name="Ettema T.J."/>
        </authorList>
    </citation>
    <scope>NUCLEOTIDE SEQUENCE</scope>
</reference>
<evidence type="ECO:0000259" key="1">
    <source>
        <dbReference type="Pfam" id="PF01261"/>
    </source>
</evidence>
<name>A0A0F9W1M3_9ZZZZ</name>
<dbReference type="Pfam" id="PF01261">
    <property type="entry name" value="AP_endonuc_2"/>
    <property type="match status" value="1"/>
</dbReference>
<dbReference type="Gene3D" id="3.20.20.150">
    <property type="entry name" value="Divalent-metal-dependent TIM barrel enzymes"/>
    <property type="match status" value="1"/>
</dbReference>
<dbReference type="AlphaFoldDB" id="A0A0F9W1M3"/>
<evidence type="ECO:0000313" key="2">
    <source>
        <dbReference type="EMBL" id="KKO11206.1"/>
    </source>
</evidence>
<dbReference type="PANTHER" id="PTHR12110:SF21">
    <property type="entry name" value="XYLOSE ISOMERASE-LIKE TIM BARREL DOMAIN-CONTAINING PROTEIN"/>
    <property type="match status" value="1"/>
</dbReference>
<comment type="caution">
    <text evidence="2">The sequence shown here is derived from an EMBL/GenBank/DDBJ whole genome shotgun (WGS) entry which is preliminary data.</text>
</comment>
<sequence length="272" mass="30368">MSVWTADRIRAQLGTSTIVFPAEQRLGREQIARVRDAGIGRLEVGAFNGLEHYDHHDEAQVEEIARAAEDLGVKVASVHCPLVAYDNADEDARRQVSRESITAAKAGERMGAGLIVCHFHNQPPAEITAREMLEALDGFNIRIATENGINLTPYTEFVDGLGSERLGITIDIGHTRVPAEDWLNPFTKPGRAKAIVDLCDHRLVHIHLHDYHNDEDHRPPFEGEIEWGDLFDALDGIDYQGALMFESLPVQSPEDTLRKVGAFPEEFVRRYG</sequence>
<feature type="domain" description="Xylose isomerase-like TIM barrel" evidence="1">
    <location>
        <begin position="32"/>
        <end position="252"/>
    </location>
</feature>
<dbReference type="InterPro" id="IPR036237">
    <property type="entry name" value="Xyl_isomerase-like_sf"/>
</dbReference>
<dbReference type="InterPro" id="IPR013022">
    <property type="entry name" value="Xyl_isomerase-like_TIM-brl"/>
</dbReference>
<accession>A0A0F9W1M3</accession>
<dbReference type="SUPFAM" id="SSF51658">
    <property type="entry name" value="Xylose isomerase-like"/>
    <property type="match status" value="1"/>
</dbReference>
<organism evidence="2">
    <name type="scientific">marine sediment metagenome</name>
    <dbReference type="NCBI Taxonomy" id="412755"/>
    <lineage>
        <taxon>unclassified sequences</taxon>
        <taxon>metagenomes</taxon>
        <taxon>ecological metagenomes</taxon>
    </lineage>
</organism>
<gene>
    <name evidence="2" type="ORF">LCGC14_0016820</name>
</gene>